<feature type="compositionally biased region" description="Basic and acidic residues" evidence="2">
    <location>
        <begin position="129"/>
        <end position="148"/>
    </location>
</feature>
<dbReference type="AlphaFoldDB" id="A0A1S4DE87"/>
<feature type="region of interest" description="Disordered" evidence="2">
    <location>
        <begin position="50"/>
        <end position="155"/>
    </location>
</feature>
<protein>
    <submittedName>
        <fullName evidence="3">Uncharacterized protein</fullName>
    </submittedName>
</protein>
<feature type="coiled-coil region" evidence="1">
    <location>
        <begin position="232"/>
        <end position="329"/>
    </location>
</feature>
<dbReference type="KEGG" id="nta:107828878"/>
<evidence type="ECO:0000313" key="3">
    <source>
        <dbReference type="RefSeq" id="XP_016511752.1"/>
    </source>
</evidence>
<proteinExistence type="predicted"/>
<feature type="compositionally biased region" description="Acidic residues" evidence="2">
    <location>
        <begin position="397"/>
        <end position="409"/>
    </location>
</feature>
<sequence>MERKYKLHPWPPFTVLFPLPFLIDIPSYDAVVSWMPGAILNLEGLGDHAAMRPPSGEDEVSPPIPKTLKEKKRKRISPSDTPKSKKSKARKSKNDTASLPADSTEVPKAIEPLTIKEVQPRTEGISEGGPRKVPESSEVEDASHHDEQSADLPKGASFEALRNEKNAPSDLLGEIDVDDSPPLPTFSEEKFQEAQAMETPNVRMAHKGEDLFHGYFMGVENAFDMGDASSIFDEAHRLLSQVQQKAKKIEQLREEAKMKEVETLRWKQNMERLASEKDTARAQLSSAECKLQSMKEESLVAANKIEELKAQLVAEFAKATSEAERVKAEVEVIVAVYRADAKAAQVRAKESRRETLEEIHACGFDLTIDIENAKILEDESKAMVSSDDDSGSSSESESGEDEDEAPGED</sequence>
<dbReference type="RefSeq" id="XP_016511752.1">
    <property type="nucleotide sequence ID" value="XM_016656266.1"/>
</dbReference>
<dbReference type="OrthoDB" id="1328910at2759"/>
<evidence type="ECO:0000256" key="1">
    <source>
        <dbReference type="SAM" id="Coils"/>
    </source>
</evidence>
<gene>
    <name evidence="3" type="primary">LOC107828878</name>
</gene>
<organism evidence="3">
    <name type="scientific">Nicotiana tabacum</name>
    <name type="common">Common tobacco</name>
    <dbReference type="NCBI Taxonomy" id="4097"/>
    <lineage>
        <taxon>Eukaryota</taxon>
        <taxon>Viridiplantae</taxon>
        <taxon>Streptophyta</taxon>
        <taxon>Embryophyta</taxon>
        <taxon>Tracheophyta</taxon>
        <taxon>Spermatophyta</taxon>
        <taxon>Magnoliopsida</taxon>
        <taxon>eudicotyledons</taxon>
        <taxon>Gunneridae</taxon>
        <taxon>Pentapetalae</taxon>
        <taxon>asterids</taxon>
        <taxon>lamiids</taxon>
        <taxon>Solanales</taxon>
        <taxon>Solanaceae</taxon>
        <taxon>Nicotianoideae</taxon>
        <taxon>Nicotianeae</taxon>
        <taxon>Nicotiana</taxon>
    </lineage>
</organism>
<feature type="region of interest" description="Disordered" evidence="2">
    <location>
        <begin position="379"/>
        <end position="409"/>
    </location>
</feature>
<reference evidence="3" key="1">
    <citation type="submission" date="2025-08" db="UniProtKB">
        <authorList>
            <consortium name="RefSeq"/>
        </authorList>
    </citation>
    <scope>IDENTIFICATION</scope>
</reference>
<evidence type="ECO:0000256" key="2">
    <source>
        <dbReference type="SAM" id="MobiDB-lite"/>
    </source>
</evidence>
<name>A0A1S4DE87_TOBAC</name>
<dbReference type="PaxDb" id="4097-A0A1S4DE87"/>
<accession>A0A1S4DE87</accession>
<keyword evidence="1" id="KW-0175">Coiled coil</keyword>